<dbReference type="AlphaFoldDB" id="X0WZJ7"/>
<dbReference type="InterPro" id="IPR007922">
    <property type="entry name" value="DciA-like"/>
</dbReference>
<accession>X0WZJ7</accession>
<name>X0WZJ7_9ZZZZ</name>
<organism evidence="1">
    <name type="scientific">marine sediment metagenome</name>
    <dbReference type="NCBI Taxonomy" id="412755"/>
    <lineage>
        <taxon>unclassified sequences</taxon>
        <taxon>metagenomes</taxon>
        <taxon>ecological metagenomes</taxon>
    </lineage>
</organism>
<evidence type="ECO:0008006" key="2">
    <source>
        <dbReference type="Google" id="ProtNLM"/>
    </source>
</evidence>
<reference evidence="1" key="1">
    <citation type="journal article" date="2014" name="Front. Microbiol.">
        <title>High frequency of phylogenetically diverse reductive dehalogenase-homologous genes in deep subseafloor sedimentary metagenomes.</title>
        <authorList>
            <person name="Kawai M."/>
            <person name="Futagami T."/>
            <person name="Toyoda A."/>
            <person name="Takaki Y."/>
            <person name="Nishi S."/>
            <person name="Hori S."/>
            <person name="Arai W."/>
            <person name="Tsubouchi T."/>
            <person name="Morono Y."/>
            <person name="Uchiyama I."/>
            <person name="Ito T."/>
            <person name="Fujiyama A."/>
            <person name="Inagaki F."/>
            <person name="Takami H."/>
        </authorList>
    </citation>
    <scope>NUCLEOTIDE SEQUENCE</scope>
    <source>
        <strain evidence="1">Expedition CK06-06</strain>
    </source>
</reference>
<evidence type="ECO:0000313" key="1">
    <source>
        <dbReference type="EMBL" id="GAG28617.1"/>
    </source>
</evidence>
<dbReference type="Pfam" id="PF05258">
    <property type="entry name" value="DciA"/>
    <property type="match status" value="1"/>
</dbReference>
<dbReference type="PANTHER" id="PTHR36456:SF1">
    <property type="entry name" value="UPF0232 PROTEIN SCO3875"/>
    <property type="match status" value="1"/>
</dbReference>
<protein>
    <recommendedName>
        <fullName evidence="2">DUF721 domain-containing protein</fullName>
    </recommendedName>
</protein>
<dbReference type="EMBL" id="BARS01048923">
    <property type="protein sequence ID" value="GAG28617.1"/>
    <property type="molecule type" value="Genomic_DNA"/>
</dbReference>
<sequence>MGEAKNSLTPLKDVITSLLSDGTLPFNPDDARIWRVWDGVVGPAISRNARPSWIKNGKLKVRVSDPIWLQELEFVEESIREKLNTKLGRKAIDRIEFRIGPKNAT</sequence>
<dbReference type="PANTHER" id="PTHR36456">
    <property type="entry name" value="UPF0232 PROTEIN SCO3875"/>
    <property type="match status" value="1"/>
</dbReference>
<gene>
    <name evidence="1" type="ORF">S01H1_73240</name>
</gene>
<comment type="caution">
    <text evidence="1">The sequence shown here is derived from an EMBL/GenBank/DDBJ whole genome shotgun (WGS) entry which is preliminary data.</text>
</comment>
<proteinExistence type="predicted"/>